<dbReference type="GO" id="GO:0008270">
    <property type="term" value="F:zinc ion binding"/>
    <property type="evidence" value="ECO:0007669"/>
    <property type="project" value="InterPro"/>
</dbReference>
<dbReference type="PROSITE" id="PS00463">
    <property type="entry name" value="ZN2_CY6_FUNGAL_1"/>
    <property type="match status" value="1"/>
</dbReference>
<organism evidence="5 6">
    <name type="scientific">Fusarium flagelliforme</name>
    <dbReference type="NCBI Taxonomy" id="2675880"/>
    <lineage>
        <taxon>Eukaryota</taxon>
        <taxon>Fungi</taxon>
        <taxon>Dikarya</taxon>
        <taxon>Ascomycota</taxon>
        <taxon>Pezizomycotina</taxon>
        <taxon>Sordariomycetes</taxon>
        <taxon>Hypocreomycetidae</taxon>
        <taxon>Hypocreales</taxon>
        <taxon>Nectriaceae</taxon>
        <taxon>Fusarium</taxon>
        <taxon>Fusarium incarnatum-equiseti species complex</taxon>
    </lineage>
</organism>
<evidence type="ECO:0000256" key="1">
    <source>
        <dbReference type="ARBA" id="ARBA00004123"/>
    </source>
</evidence>
<dbReference type="InterPro" id="IPR001138">
    <property type="entry name" value="Zn2Cys6_DnaBD"/>
</dbReference>
<dbReference type="GO" id="GO:0005634">
    <property type="term" value="C:nucleus"/>
    <property type="evidence" value="ECO:0007669"/>
    <property type="project" value="UniProtKB-SubCell"/>
</dbReference>
<dbReference type="CDD" id="cd00067">
    <property type="entry name" value="GAL4"/>
    <property type="match status" value="1"/>
</dbReference>
<dbReference type="InterPro" id="IPR036864">
    <property type="entry name" value="Zn2-C6_fun-type_DNA-bd_sf"/>
</dbReference>
<feature type="region of interest" description="Disordered" evidence="3">
    <location>
        <begin position="52"/>
        <end position="114"/>
    </location>
</feature>
<protein>
    <recommendedName>
        <fullName evidence="4">Zn(2)-C6 fungal-type domain-containing protein</fullName>
    </recommendedName>
</protein>
<dbReference type="PANTHER" id="PTHR31001:SF40">
    <property type="entry name" value="ZN(II)2CYS6 TRANSCRIPTION FACTOR (EUROFUNG)"/>
    <property type="match status" value="1"/>
</dbReference>
<dbReference type="AlphaFoldDB" id="A0A395N5A7"/>
<evidence type="ECO:0000256" key="2">
    <source>
        <dbReference type="ARBA" id="ARBA00023242"/>
    </source>
</evidence>
<sequence>MADAPLLRRLNGRPQACDPCRARKVACDHGQPTCSRCAKRRESCVYTISEPRVKKQRLRSPPSRATSNVPTTASVSNPASVPSTTSVPNTVTTTSTSVGPSEESTSTPSPSLAPGYLGFTSHNAVFEETRNSLSLVHGSSLEIEPSPRRPPKTRTCMIEMPSHLREMCLFVLRHLPGTRDDVMPNKLHCRVDDWMFITIEDILNTLQQDWGEVLQTRDDAQLEEMALCISNNTSRPIRDEHSSAKAWTDQFTGSNIRWESIGLIWTYWNGAPGMEAAAVNKCLGYCVELVRHFTTANDILLYLCYRRTTIESLVTGDAGLACWSYAAETVALLTFLGHHVNIEDPNYIPSLCSEHKRRITDRVYALDKVLVSFTGRPPLLSHQYFSGPLAMDIDDKDLMGGDAAIKRAMSRLDSNGYRPDGELLGPAHIKARMQIALIKGELLEMALVSNVKATFERVAELKARSETTYARFPPHLIHRADELDDPNCDVENVYVRILVRLEHLQNMFFAERLSLRLGHVDENRLLVISFEMVSLTLLFWTHQDRFSGVRRDFEWLLMAFAAPGGGILCLELLRPTFRGTHPDCPKLSRSAIIQKLSLLIGFLDWVRPPAPNADLCADCKAVIQGVLDHNLNAPIAGGGALDTLDWDIPTQLDFNFDLLDTFDWLRPEVLNMAG</sequence>
<evidence type="ECO:0000256" key="3">
    <source>
        <dbReference type="SAM" id="MobiDB-lite"/>
    </source>
</evidence>
<dbReference type="PANTHER" id="PTHR31001">
    <property type="entry name" value="UNCHARACTERIZED TRANSCRIPTIONAL REGULATORY PROTEIN"/>
    <property type="match status" value="1"/>
</dbReference>
<comment type="caution">
    <text evidence="5">The sequence shown here is derived from an EMBL/GenBank/DDBJ whole genome shotgun (WGS) entry which is preliminary data.</text>
</comment>
<comment type="subcellular location">
    <subcellularLocation>
        <location evidence="1">Nucleus</location>
    </subcellularLocation>
</comment>
<dbReference type="STRING" id="2594813.A0A395N5A7"/>
<dbReference type="EMBL" id="PXXK01000009">
    <property type="protein sequence ID" value="RFN55306.1"/>
    <property type="molecule type" value="Genomic_DNA"/>
</dbReference>
<dbReference type="SMART" id="SM00066">
    <property type="entry name" value="GAL4"/>
    <property type="match status" value="1"/>
</dbReference>
<gene>
    <name evidence="5" type="ORF">FIE12Z_559</name>
</gene>
<dbReference type="Pfam" id="PF00172">
    <property type="entry name" value="Zn_clus"/>
    <property type="match status" value="1"/>
</dbReference>
<accession>A0A395N5A7</accession>
<name>A0A395N5A7_9HYPO</name>
<dbReference type="Gene3D" id="4.10.240.10">
    <property type="entry name" value="Zn(2)-C6 fungal-type DNA-binding domain"/>
    <property type="match status" value="1"/>
</dbReference>
<dbReference type="OrthoDB" id="6612291at2759"/>
<evidence type="ECO:0000313" key="5">
    <source>
        <dbReference type="EMBL" id="RFN55306.1"/>
    </source>
</evidence>
<feature type="domain" description="Zn(2)-C6 fungal-type" evidence="4">
    <location>
        <begin position="16"/>
        <end position="46"/>
    </location>
</feature>
<dbReference type="CDD" id="cd12148">
    <property type="entry name" value="fungal_TF_MHR"/>
    <property type="match status" value="1"/>
</dbReference>
<feature type="compositionally biased region" description="Low complexity" evidence="3">
    <location>
        <begin position="72"/>
        <end position="110"/>
    </location>
</feature>
<dbReference type="GO" id="GO:0000981">
    <property type="term" value="F:DNA-binding transcription factor activity, RNA polymerase II-specific"/>
    <property type="evidence" value="ECO:0007669"/>
    <property type="project" value="InterPro"/>
</dbReference>
<evidence type="ECO:0000313" key="6">
    <source>
        <dbReference type="Proteomes" id="UP000265631"/>
    </source>
</evidence>
<keyword evidence="2" id="KW-0539">Nucleus</keyword>
<proteinExistence type="predicted"/>
<reference evidence="5 6" key="1">
    <citation type="journal article" date="2018" name="PLoS Pathog.">
        <title>Evolution of structural diversity of trichothecenes, a family of toxins produced by plant pathogenic and entomopathogenic fungi.</title>
        <authorList>
            <person name="Proctor R.H."/>
            <person name="McCormick S.P."/>
            <person name="Kim H.S."/>
            <person name="Cardoza R.E."/>
            <person name="Stanley A.M."/>
            <person name="Lindo L."/>
            <person name="Kelly A."/>
            <person name="Brown D.W."/>
            <person name="Lee T."/>
            <person name="Vaughan M.M."/>
            <person name="Alexander N.J."/>
            <person name="Busman M."/>
            <person name="Gutierrez S."/>
        </authorList>
    </citation>
    <scope>NUCLEOTIDE SEQUENCE [LARGE SCALE GENOMIC DNA]</scope>
    <source>
        <strain evidence="5 6">NRRL 13405</strain>
    </source>
</reference>
<dbReference type="PROSITE" id="PS50048">
    <property type="entry name" value="ZN2_CY6_FUNGAL_2"/>
    <property type="match status" value="1"/>
</dbReference>
<dbReference type="SUPFAM" id="SSF57701">
    <property type="entry name" value="Zn2/Cys6 DNA-binding domain"/>
    <property type="match status" value="1"/>
</dbReference>
<keyword evidence="6" id="KW-1185">Reference proteome</keyword>
<dbReference type="Proteomes" id="UP000265631">
    <property type="component" value="Unassembled WGS sequence"/>
</dbReference>
<dbReference type="InterPro" id="IPR050613">
    <property type="entry name" value="Sec_Metabolite_Reg"/>
</dbReference>
<evidence type="ECO:0000259" key="4">
    <source>
        <dbReference type="PROSITE" id="PS50048"/>
    </source>
</evidence>